<dbReference type="Proteomes" id="UP001501920">
    <property type="component" value="Chromosome 1"/>
</dbReference>
<keyword evidence="1" id="KW-0472">Membrane</keyword>
<organism evidence="2 3">
    <name type="scientific">Pygocentrus nattereri</name>
    <name type="common">Red-bellied piranha</name>
    <dbReference type="NCBI Taxonomy" id="42514"/>
    <lineage>
        <taxon>Eukaryota</taxon>
        <taxon>Metazoa</taxon>
        <taxon>Chordata</taxon>
        <taxon>Craniata</taxon>
        <taxon>Vertebrata</taxon>
        <taxon>Euteleostomi</taxon>
        <taxon>Actinopterygii</taxon>
        <taxon>Neopterygii</taxon>
        <taxon>Teleostei</taxon>
        <taxon>Ostariophysi</taxon>
        <taxon>Characiformes</taxon>
        <taxon>Characoidei</taxon>
        <taxon>Pygocentrus</taxon>
    </lineage>
</organism>
<feature type="transmembrane region" description="Helical" evidence="1">
    <location>
        <begin position="51"/>
        <end position="74"/>
    </location>
</feature>
<evidence type="ECO:0000313" key="3">
    <source>
        <dbReference type="Proteomes" id="UP001501920"/>
    </source>
</evidence>
<name>A0AAR2JVC6_PYGNA</name>
<protein>
    <recommendedName>
        <fullName evidence="4">Sushi domain-containing protein</fullName>
    </recommendedName>
</protein>
<keyword evidence="1" id="KW-0812">Transmembrane</keyword>
<reference evidence="2 3" key="1">
    <citation type="submission" date="2020-10" db="EMBL/GenBank/DDBJ databases">
        <title>Pygocentrus nattereri (red-bellied piranha) genome, fPygNat1, primary haplotype.</title>
        <authorList>
            <person name="Myers G."/>
            <person name="Meyer A."/>
            <person name="Karagic N."/>
            <person name="Pippel M."/>
            <person name="Winkler S."/>
            <person name="Tracey A."/>
            <person name="Wood J."/>
            <person name="Formenti G."/>
            <person name="Howe K."/>
            <person name="Fedrigo O."/>
            <person name="Jarvis E.D."/>
        </authorList>
    </citation>
    <scope>NUCLEOTIDE SEQUENCE [LARGE SCALE GENOMIC DNA]</scope>
</reference>
<dbReference type="Ensembl" id="ENSPNAT00000047154.1">
    <property type="protein sequence ID" value="ENSPNAP00000056003.1"/>
    <property type="gene ID" value="ENSPNAG00000033660.1"/>
</dbReference>
<keyword evidence="1" id="KW-1133">Transmembrane helix</keyword>
<accession>A0AAR2JVC6</accession>
<reference evidence="2" key="3">
    <citation type="submission" date="2025-09" db="UniProtKB">
        <authorList>
            <consortium name="Ensembl"/>
        </authorList>
    </citation>
    <scope>IDENTIFICATION</scope>
</reference>
<sequence>MDKKMCDPGQRWDGLVKDCVLKETQPVTVVNTLTVLKTKAPALPWTAFSPSLWICVGVILSISVLALLLWFIIYRRYTHDTGKRGSKPAAPLKLNGNTVGPALPEQREDLPLSCPHLNGKAEEVSVCEMGWRRGICEAKMEHGVPVPATELGDSALVTTKTVQQAEA</sequence>
<dbReference type="GeneTree" id="ENSGT01030000235186"/>
<reference evidence="2" key="2">
    <citation type="submission" date="2025-08" db="UniProtKB">
        <authorList>
            <consortium name="Ensembl"/>
        </authorList>
    </citation>
    <scope>IDENTIFICATION</scope>
</reference>
<proteinExistence type="predicted"/>
<evidence type="ECO:0000256" key="1">
    <source>
        <dbReference type="SAM" id="Phobius"/>
    </source>
</evidence>
<evidence type="ECO:0008006" key="4">
    <source>
        <dbReference type="Google" id="ProtNLM"/>
    </source>
</evidence>
<dbReference type="AlphaFoldDB" id="A0AAR2JVC6"/>
<keyword evidence="3" id="KW-1185">Reference proteome</keyword>
<evidence type="ECO:0000313" key="2">
    <source>
        <dbReference type="Ensembl" id="ENSPNAP00000056003.1"/>
    </source>
</evidence>